<evidence type="ECO:0000313" key="2">
    <source>
        <dbReference type="Proteomes" id="UP000287651"/>
    </source>
</evidence>
<comment type="caution">
    <text evidence="1">The sequence shown here is derived from an EMBL/GenBank/DDBJ whole genome shotgun (WGS) entry which is preliminary data.</text>
</comment>
<proteinExistence type="predicted"/>
<dbReference type="EMBL" id="AMZH03012207">
    <property type="protein sequence ID" value="RRT51468.1"/>
    <property type="molecule type" value="Genomic_DNA"/>
</dbReference>
<sequence>AAPTSWPQPAVPTSAASVGCCPHEWRQPRLQAAAPMSGAGLPCELALAIADRPLIGGLGRGLAMGG</sequence>
<dbReference type="AlphaFoldDB" id="A0A426YIB2"/>
<name>A0A426YIB2_ENSVE</name>
<feature type="non-terminal residue" evidence="1">
    <location>
        <position position="1"/>
    </location>
</feature>
<dbReference type="Proteomes" id="UP000287651">
    <property type="component" value="Unassembled WGS sequence"/>
</dbReference>
<gene>
    <name evidence="1" type="ORF">B296_00048786</name>
</gene>
<organism evidence="1 2">
    <name type="scientific">Ensete ventricosum</name>
    <name type="common">Abyssinian banana</name>
    <name type="synonym">Musa ensete</name>
    <dbReference type="NCBI Taxonomy" id="4639"/>
    <lineage>
        <taxon>Eukaryota</taxon>
        <taxon>Viridiplantae</taxon>
        <taxon>Streptophyta</taxon>
        <taxon>Embryophyta</taxon>
        <taxon>Tracheophyta</taxon>
        <taxon>Spermatophyta</taxon>
        <taxon>Magnoliopsida</taxon>
        <taxon>Liliopsida</taxon>
        <taxon>Zingiberales</taxon>
        <taxon>Musaceae</taxon>
        <taxon>Ensete</taxon>
    </lineage>
</organism>
<accession>A0A426YIB2</accession>
<protein>
    <submittedName>
        <fullName evidence="1">Uncharacterized protein</fullName>
    </submittedName>
</protein>
<evidence type="ECO:0000313" key="1">
    <source>
        <dbReference type="EMBL" id="RRT51468.1"/>
    </source>
</evidence>
<reference evidence="1 2" key="1">
    <citation type="journal article" date="2014" name="Agronomy (Basel)">
        <title>A Draft Genome Sequence for Ensete ventricosum, the Drought-Tolerant Tree Against Hunger.</title>
        <authorList>
            <person name="Harrison J."/>
            <person name="Moore K.A."/>
            <person name="Paszkiewicz K."/>
            <person name="Jones T."/>
            <person name="Grant M."/>
            <person name="Ambacheew D."/>
            <person name="Muzemil S."/>
            <person name="Studholme D.J."/>
        </authorList>
    </citation>
    <scope>NUCLEOTIDE SEQUENCE [LARGE SCALE GENOMIC DNA]</scope>
</reference>